<dbReference type="RefSeq" id="WP_095238062.1">
    <property type="nucleotide sequence ID" value="NZ_CP155469.1"/>
</dbReference>
<feature type="transmembrane region" description="Helical" evidence="8">
    <location>
        <begin position="347"/>
        <end position="376"/>
    </location>
</feature>
<keyword evidence="5 8" id="KW-1133">Transmembrane helix</keyword>
<dbReference type="Pfam" id="PF02447">
    <property type="entry name" value="GntP_permease"/>
    <property type="match status" value="1"/>
</dbReference>
<feature type="transmembrane region" description="Helical" evidence="8">
    <location>
        <begin position="29"/>
        <end position="47"/>
    </location>
</feature>
<feature type="transmembrane region" description="Helical" evidence="8">
    <location>
        <begin position="174"/>
        <end position="193"/>
    </location>
</feature>
<evidence type="ECO:0000256" key="2">
    <source>
        <dbReference type="ARBA" id="ARBA00022448"/>
    </source>
</evidence>
<name>A0A268S5Z5_SHOCL</name>
<evidence type="ECO:0000256" key="1">
    <source>
        <dbReference type="ARBA" id="ARBA00004651"/>
    </source>
</evidence>
<dbReference type="EMBL" id="NPBS01000003">
    <property type="protein sequence ID" value="PAF27945.1"/>
    <property type="molecule type" value="Genomic_DNA"/>
</dbReference>
<accession>A0A268S5Z5</accession>
<evidence type="ECO:0000256" key="3">
    <source>
        <dbReference type="ARBA" id="ARBA00022475"/>
    </source>
</evidence>
<feature type="transmembrane region" description="Helical" evidence="8">
    <location>
        <begin position="423"/>
        <end position="442"/>
    </location>
</feature>
<keyword evidence="2" id="KW-0813">Transport</keyword>
<comment type="similarity">
    <text evidence="7">Belongs to the GntP permease family.</text>
</comment>
<sequence length="480" mass="50237">MPLFIVAAGIVLLLVLITGFKLNTFVSLIIVAFIVALALGMPLENVVSSIEGGLGGTLGHIALIFGLGAMLGRLIADAGGAQRIAMTLINKFGEKRIQWAVVVASFIVGIALFFEVGLVLLIPIVFSIAKELRISILYLGIPMAAALLATHSFLPPHPGPTVIAGEYGADLGVVLLYGIMIAIPTVIIAGPLFTKVAKKIAPDAFNKTGNIDSLGEQKTFKLEQTPGFGISVLTAMFPVLLMAISTIVDLVQNSVGFEDNTIIAIIRLVGNPSSAMLLSLLLACYTMGIARKIPIKQVMDSCSSSIAAIGMMLLIIGGGGAFKQVLIDGGVGDYVAELFKETSMSPLLFAWLVAAILRISLGSATVAAISTAGLVVPMLAQYDVNLALVTLATGAGSSICSHVNDAGFWMIKEYFGLSMKETFSTWTILSTITSVVGLGFILLFDASFIIAGIAIVLISVAAIYFSTITPVKDKRKALGA</sequence>
<reference evidence="9 10" key="1">
    <citation type="submission" date="2017-07" db="EMBL/GenBank/DDBJ databases">
        <title>Isolation and whole genome analysis of endospore-forming bacteria from heroin.</title>
        <authorList>
            <person name="Kalinowski J."/>
            <person name="Ahrens B."/>
            <person name="Al-Dilaimi A."/>
            <person name="Winkler A."/>
            <person name="Wibberg D."/>
            <person name="Schleenbecker U."/>
            <person name="Ruckert C."/>
            <person name="Wolfel R."/>
            <person name="Grass G."/>
        </authorList>
    </citation>
    <scope>NUCLEOTIDE SEQUENCE [LARGE SCALE GENOMIC DNA]</scope>
    <source>
        <strain evidence="9 10">7523-2</strain>
    </source>
</reference>
<keyword evidence="6 8" id="KW-0472">Membrane</keyword>
<dbReference type="PIRSF" id="PIRSF002746">
    <property type="entry name" value="Gluconate_transporter"/>
    <property type="match status" value="1"/>
</dbReference>
<dbReference type="GO" id="GO:0015128">
    <property type="term" value="F:gluconate transmembrane transporter activity"/>
    <property type="evidence" value="ECO:0007669"/>
    <property type="project" value="InterPro"/>
</dbReference>
<feature type="transmembrane region" description="Helical" evidence="8">
    <location>
        <begin position="96"/>
        <end position="129"/>
    </location>
</feature>
<evidence type="ECO:0000256" key="4">
    <source>
        <dbReference type="ARBA" id="ARBA00022692"/>
    </source>
</evidence>
<evidence type="ECO:0000313" key="9">
    <source>
        <dbReference type="EMBL" id="PAF27945.1"/>
    </source>
</evidence>
<keyword evidence="4 8" id="KW-0812">Transmembrane</keyword>
<evidence type="ECO:0000256" key="8">
    <source>
        <dbReference type="SAM" id="Phobius"/>
    </source>
</evidence>
<dbReference type="GO" id="GO:0005886">
    <property type="term" value="C:plasma membrane"/>
    <property type="evidence" value="ECO:0007669"/>
    <property type="project" value="UniProtKB-SubCell"/>
</dbReference>
<dbReference type="InterPro" id="IPR003474">
    <property type="entry name" value="Glcn_transporter"/>
</dbReference>
<dbReference type="AlphaFoldDB" id="A0A268S5Z5"/>
<protein>
    <submittedName>
        <fullName evidence="9">Gluconate permease</fullName>
    </submittedName>
</protein>
<feature type="transmembrane region" description="Helical" evidence="8">
    <location>
        <begin position="228"/>
        <end position="250"/>
    </location>
</feature>
<feature type="transmembrane region" description="Helical" evidence="8">
    <location>
        <begin position="448"/>
        <end position="466"/>
    </location>
</feature>
<gene>
    <name evidence="9" type="ORF">CHH61_00815</name>
</gene>
<dbReference type="PANTHER" id="PTHR30354">
    <property type="entry name" value="GNT FAMILY GLUCONATE TRANSPORTER"/>
    <property type="match status" value="1"/>
</dbReference>
<comment type="subcellular location">
    <subcellularLocation>
        <location evidence="1">Cell membrane</location>
        <topology evidence="1">Multi-pass membrane protein</topology>
    </subcellularLocation>
</comment>
<dbReference type="PANTHER" id="PTHR30354:SF22">
    <property type="entry name" value="HIGH-AFFINITY GLUCONATE TRANSPORTER"/>
    <property type="match status" value="1"/>
</dbReference>
<evidence type="ECO:0000256" key="7">
    <source>
        <dbReference type="ARBA" id="ARBA00049663"/>
    </source>
</evidence>
<evidence type="ECO:0000256" key="6">
    <source>
        <dbReference type="ARBA" id="ARBA00023136"/>
    </source>
</evidence>
<evidence type="ECO:0000313" key="10">
    <source>
        <dbReference type="Proteomes" id="UP000216133"/>
    </source>
</evidence>
<comment type="caution">
    <text evidence="9">The sequence shown here is derived from an EMBL/GenBank/DDBJ whole genome shotgun (WGS) entry which is preliminary data.</text>
</comment>
<keyword evidence="3" id="KW-1003">Cell membrane</keyword>
<feature type="transmembrane region" description="Helical" evidence="8">
    <location>
        <begin position="306"/>
        <end position="327"/>
    </location>
</feature>
<dbReference type="NCBIfam" id="TIGR00791">
    <property type="entry name" value="gntP"/>
    <property type="match status" value="1"/>
</dbReference>
<feature type="transmembrane region" description="Helical" evidence="8">
    <location>
        <begin position="54"/>
        <end position="76"/>
    </location>
</feature>
<feature type="transmembrane region" description="Helical" evidence="8">
    <location>
        <begin position="262"/>
        <end position="285"/>
    </location>
</feature>
<proteinExistence type="inferred from homology"/>
<evidence type="ECO:0000256" key="5">
    <source>
        <dbReference type="ARBA" id="ARBA00022989"/>
    </source>
</evidence>
<dbReference type="Proteomes" id="UP000216133">
    <property type="component" value="Unassembled WGS sequence"/>
</dbReference>
<feature type="transmembrane region" description="Helical" evidence="8">
    <location>
        <begin position="136"/>
        <end position="154"/>
    </location>
</feature>
<organism evidence="9 10">
    <name type="scientific">Shouchella clausii</name>
    <name type="common">Alkalihalobacillus clausii</name>
    <dbReference type="NCBI Taxonomy" id="79880"/>
    <lineage>
        <taxon>Bacteria</taxon>
        <taxon>Bacillati</taxon>
        <taxon>Bacillota</taxon>
        <taxon>Bacilli</taxon>
        <taxon>Bacillales</taxon>
        <taxon>Bacillaceae</taxon>
        <taxon>Shouchella</taxon>
    </lineage>
</organism>